<keyword evidence="1" id="KW-0812">Transmembrane</keyword>
<keyword evidence="3" id="KW-1185">Reference proteome</keyword>
<proteinExistence type="predicted"/>
<keyword evidence="1" id="KW-1133">Transmembrane helix</keyword>
<evidence type="ECO:0000256" key="1">
    <source>
        <dbReference type="SAM" id="Phobius"/>
    </source>
</evidence>
<reference evidence="2 3" key="1">
    <citation type="submission" date="2020-03" db="EMBL/GenBank/DDBJ databases">
        <title>Cyclobacterium plantarum sp. nov., a marine bacterium isolated from a coastal-marine wetland.</title>
        <authorList>
            <person name="Sanchez-Porro C."/>
            <person name="Ventosa A."/>
            <person name="Amoozegar M."/>
        </authorList>
    </citation>
    <scope>NUCLEOTIDE SEQUENCE [LARGE SCALE GENOMIC DNA]</scope>
    <source>
        <strain evidence="2 3">GBPx2</strain>
    </source>
</reference>
<comment type="caution">
    <text evidence="2">The sequence shown here is derived from an EMBL/GenBank/DDBJ whole genome shotgun (WGS) entry which is preliminary data.</text>
</comment>
<name>A0ABX0H192_9BACT</name>
<organism evidence="2 3">
    <name type="scientific">Cyclobacterium plantarum</name>
    <dbReference type="NCBI Taxonomy" id="2716263"/>
    <lineage>
        <taxon>Bacteria</taxon>
        <taxon>Pseudomonadati</taxon>
        <taxon>Bacteroidota</taxon>
        <taxon>Cytophagia</taxon>
        <taxon>Cytophagales</taxon>
        <taxon>Cyclobacteriaceae</taxon>
        <taxon>Cyclobacterium</taxon>
    </lineage>
</organism>
<feature type="transmembrane region" description="Helical" evidence="1">
    <location>
        <begin position="105"/>
        <end position="122"/>
    </location>
</feature>
<keyword evidence="1" id="KW-0472">Membrane</keyword>
<feature type="transmembrane region" description="Helical" evidence="1">
    <location>
        <begin position="367"/>
        <end position="395"/>
    </location>
</feature>
<dbReference type="EMBL" id="JAANYN010000001">
    <property type="protein sequence ID" value="NHE55551.1"/>
    <property type="molecule type" value="Genomic_DNA"/>
</dbReference>
<protein>
    <recommendedName>
        <fullName evidence="4">O-antigen ligase domain-containing protein</fullName>
    </recommendedName>
</protein>
<evidence type="ECO:0008006" key="4">
    <source>
        <dbReference type="Google" id="ProtNLM"/>
    </source>
</evidence>
<evidence type="ECO:0000313" key="2">
    <source>
        <dbReference type="EMBL" id="NHE55551.1"/>
    </source>
</evidence>
<feature type="transmembrane region" description="Helical" evidence="1">
    <location>
        <begin position="128"/>
        <end position="150"/>
    </location>
</feature>
<feature type="transmembrane region" description="Helical" evidence="1">
    <location>
        <begin position="194"/>
        <end position="210"/>
    </location>
</feature>
<feature type="transmembrane region" description="Helical" evidence="1">
    <location>
        <begin position="51"/>
        <end position="70"/>
    </location>
</feature>
<sequence length="417" mass="49097">MNSIEYSANYQKYVNELNFNYKLFWFFVLVYSFSSGLGSTFINSLFIVEQFFQSLALIGLFYATYNIVQFKVSNKFLGITLVIYFLWAIFITFYGFEFTYKNTKSVIFGGVFKYFFPIFLFFPKNLFFYKKLFVVIFFMAIAFIIFNLIFFEEVTAHYDSNVNEKFIFEGFTRNFGIPLGFLMFTYIYHSKTKNILILLALLLMLGISAYRARRAIMVVSMVYFFIFMVIVYIYANRKVLMVMIFAVILLVSSVFAGQIYQELRFSFFEKIEERNTINTREGVEAAFFQDFELEDWIIGRGINGKYWCPNIDINDTTGYRTMIETDYLNMILKGGGVLLFLILLISIPAAFKAFFYSKNLLSKVAGIWIVLWILSLYPMNVFLFSVNYILFWICVGIGYSKDMRYLSDETIKEAFKN</sequence>
<feature type="transmembrane region" description="Helical" evidence="1">
    <location>
        <begin position="330"/>
        <end position="355"/>
    </location>
</feature>
<feature type="transmembrane region" description="Helical" evidence="1">
    <location>
        <begin position="23"/>
        <end position="42"/>
    </location>
</feature>
<feature type="transmembrane region" description="Helical" evidence="1">
    <location>
        <begin position="240"/>
        <end position="260"/>
    </location>
</feature>
<feature type="transmembrane region" description="Helical" evidence="1">
    <location>
        <begin position="171"/>
        <end position="188"/>
    </location>
</feature>
<dbReference type="RefSeq" id="WP_166142545.1">
    <property type="nucleotide sequence ID" value="NZ_JAANYN010000001.1"/>
</dbReference>
<dbReference type="Proteomes" id="UP000649799">
    <property type="component" value="Unassembled WGS sequence"/>
</dbReference>
<gene>
    <name evidence="2" type="ORF">G9Q97_01845</name>
</gene>
<feature type="transmembrane region" description="Helical" evidence="1">
    <location>
        <begin position="215"/>
        <end position="234"/>
    </location>
</feature>
<feature type="transmembrane region" description="Helical" evidence="1">
    <location>
        <begin position="76"/>
        <end position="96"/>
    </location>
</feature>
<evidence type="ECO:0000313" key="3">
    <source>
        <dbReference type="Proteomes" id="UP000649799"/>
    </source>
</evidence>
<accession>A0ABX0H192</accession>